<dbReference type="Gene3D" id="3.30.450.40">
    <property type="match status" value="1"/>
</dbReference>
<dbReference type="SUPFAM" id="SSF47384">
    <property type="entry name" value="Homodimeric domain of signal transducing histidine kinase"/>
    <property type="match status" value="1"/>
</dbReference>
<dbReference type="SUPFAM" id="SSF55874">
    <property type="entry name" value="ATPase domain of HSP90 chaperone/DNA topoisomerase II/histidine kinase"/>
    <property type="match status" value="1"/>
</dbReference>
<keyword evidence="3" id="KW-0597">Phosphoprotein</keyword>
<accession>A0A3P3W1N7</accession>
<dbReference type="Gene3D" id="1.10.287.130">
    <property type="match status" value="1"/>
</dbReference>
<dbReference type="SMART" id="SM00065">
    <property type="entry name" value="GAF"/>
    <property type="match status" value="1"/>
</dbReference>
<comment type="catalytic activity">
    <reaction evidence="1">
        <text>ATP + protein L-histidine = ADP + protein N-phospho-L-histidine.</text>
        <dbReference type="EC" id="2.7.13.3"/>
    </reaction>
</comment>
<dbReference type="GO" id="GO:0000155">
    <property type="term" value="F:phosphorelay sensor kinase activity"/>
    <property type="evidence" value="ECO:0007669"/>
    <property type="project" value="InterPro"/>
</dbReference>
<dbReference type="InterPro" id="IPR003594">
    <property type="entry name" value="HATPase_dom"/>
</dbReference>
<dbReference type="EMBL" id="RQVR01000022">
    <property type="protein sequence ID" value="RRJ88890.1"/>
    <property type="molecule type" value="Genomic_DNA"/>
</dbReference>
<feature type="domain" description="Histidine kinase" evidence="4">
    <location>
        <begin position="188"/>
        <end position="400"/>
    </location>
</feature>
<dbReference type="Proteomes" id="UP000271937">
    <property type="component" value="Unassembled WGS sequence"/>
</dbReference>
<dbReference type="SMART" id="SM00388">
    <property type="entry name" value="HisKA"/>
    <property type="match status" value="1"/>
</dbReference>
<keyword evidence="5" id="KW-0418">Kinase</keyword>
<keyword evidence="6" id="KW-1185">Reference proteome</keyword>
<dbReference type="InterPro" id="IPR004358">
    <property type="entry name" value="Sig_transdc_His_kin-like_C"/>
</dbReference>
<name>A0A3P3W1N7_9FLAO</name>
<dbReference type="InterPro" id="IPR003018">
    <property type="entry name" value="GAF"/>
</dbReference>
<evidence type="ECO:0000256" key="2">
    <source>
        <dbReference type="ARBA" id="ARBA00012438"/>
    </source>
</evidence>
<dbReference type="PANTHER" id="PTHR43102:SF2">
    <property type="entry name" value="GAF DOMAIN-CONTAINING PROTEIN"/>
    <property type="match status" value="1"/>
</dbReference>
<gene>
    <name evidence="5" type="ORF">EG849_14190</name>
</gene>
<proteinExistence type="predicted"/>
<comment type="caution">
    <text evidence="5">The sequence shown here is derived from an EMBL/GenBank/DDBJ whole genome shotgun (WGS) entry which is preliminary data.</text>
</comment>
<dbReference type="InterPro" id="IPR029016">
    <property type="entry name" value="GAF-like_dom_sf"/>
</dbReference>
<dbReference type="Gene3D" id="3.30.565.10">
    <property type="entry name" value="Histidine kinase-like ATPase, C-terminal domain"/>
    <property type="match status" value="1"/>
</dbReference>
<dbReference type="InterPro" id="IPR036097">
    <property type="entry name" value="HisK_dim/P_sf"/>
</dbReference>
<reference evidence="5 6" key="1">
    <citation type="submission" date="2018-11" db="EMBL/GenBank/DDBJ databases">
        <title>Flavobacterium sp. nov., YIM 102600 draft genome.</title>
        <authorList>
            <person name="Li G."/>
            <person name="Jiang Y."/>
        </authorList>
    </citation>
    <scope>NUCLEOTIDE SEQUENCE [LARGE SCALE GENOMIC DNA]</scope>
    <source>
        <strain evidence="5 6">YIM 102600</strain>
    </source>
</reference>
<sequence>MIFPKIPLNEKERLEALLAYQILDTSPEKDFDDIVQLASEICKTPISTITLIDQDRQWFKSKIGLEFNENPREIAFCAHTINCPNQTMIVENALEDERFSQSSLVVNYPNIRYYAGVPLVNPEGFALGSLCVIDKEPRKLDDFQIMALEKLAKQVINLLELRRKNFQLIENHNSLLAKYRDLEQFASVVSHDIKSPLNNIMMLTKLLKENNKNQLDEDGNQMLDYIFTSSEELKKLVDAILNYYKHDNEIVDTSEKIRLNDFIYYVISILDTKNEFEFILPEKNHKIFSNKMALGQILFNLVGNSIKYNDKSKGIITVGFSEDQDHYMITVGDNGCGIDKSNFDKIFNTFETLGKTDRFHAKGTGIGLSTVQKMVQKLNGRIELHSEIGIGTEFKIFLKK</sequence>
<evidence type="ECO:0000313" key="6">
    <source>
        <dbReference type="Proteomes" id="UP000271937"/>
    </source>
</evidence>
<evidence type="ECO:0000313" key="5">
    <source>
        <dbReference type="EMBL" id="RRJ88890.1"/>
    </source>
</evidence>
<dbReference type="SMART" id="SM00387">
    <property type="entry name" value="HATPase_c"/>
    <property type="match status" value="1"/>
</dbReference>
<dbReference type="Pfam" id="PF01590">
    <property type="entry name" value="GAF"/>
    <property type="match status" value="1"/>
</dbReference>
<dbReference type="Pfam" id="PF00512">
    <property type="entry name" value="HisKA"/>
    <property type="match status" value="1"/>
</dbReference>
<dbReference type="Pfam" id="PF02518">
    <property type="entry name" value="HATPase_c"/>
    <property type="match status" value="1"/>
</dbReference>
<dbReference type="InterPro" id="IPR036890">
    <property type="entry name" value="HATPase_C_sf"/>
</dbReference>
<dbReference type="PANTHER" id="PTHR43102">
    <property type="entry name" value="SLR1143 PROTEIN"/>
    <property type="match status" value="1"/>
</dbReference>
<organism evidence="5 6">
    <name type="scientific">Flavobacterium macacae</name>
    <dbReference type="NCBI Taxonomy" id="2488993"/>
    <lineage>
        <taxon>Bacteria</taxon>
        <taxon>Pseudomonadati</taxon>
        <taxon>Bacteroidota</taxon>
        <taxon>Flavobacteriia</taxon>
        <taxon>Flavobacteriales</taxon>
        <taxon>Flavobacteriaceae</taxon>
        <taxon>Flavobacterium</taxon>
    </lineage>
</organism>
<dbReference type="SUPFAM" id="SSF55781">
    <property type="entry name" value="GAF domain-like"/>
    <property type="match status" value="1"/>
</dbReference>
<evidence type="ECO:0000256" key="3">
    <source>
        <dbReference type="ARBA" id="ARBA00022553"/>
    </source>
</evidence>
<dbReference type="RefSeq" id="WP_125013892.1">
    <property type="nucleotide sequence ID" value="NZ_RQVR01000022.1"/>
</dbReference>
<protein>
    <recommendedName>
        <fullName evidence="2">histidine kinase</fullName>
        <ecNumber evidence="2">2.7.13.3</ecNumber>
    </recommendedName>
</protein>
<dbReference type="OrthoDB" id="9811889at2"/>
<evidence type="ECO:0000256" key="1">
    <source>
        <dbReference type="ARBA" id="ARBA00000085"/>
    </source>
</evidence>
<dbReference type="InterPro" id="IPR003661">
    <property type="entry name" value="HisK_dim/P_dom"/>
</dbReference>
<dbReference type="AlphaFoldDB" id="A0A3P3W1N7"/>
<dbReference type="PRINTS" id="PR00344">
    <property type="entry name" value="BCTRLSENSOR"/>
</dbReference>
<dbReference type="CDD" id="cd00082">
    <property type="entry name" value="HisKA"/>
    <property type="match status" value="1"/>
</dbReference>
<keyword evidence="5" id="KW-0808">Transferase</keyword>
<dbReference type="InterPro" id="IPR005467">
    <property type="entry name" value="His_kinase_dom"/>
</dbReference>
<evidence type="ECO:0000259" key="4">
    <source>
        <dbReference type="PROSITE" id="PS50109"/>
    </source>
</evidence>
<dbReference type="EC" id="2.7.13.3" evidence="2"/>
<dbReference type="PROSITE" id="PS50109">
    <property type="entry name" value="HIS_KIN"/>
    <property type="match status" value="1"/>
</dbReference>